<keyword evidence="2" id="KW-1185">Reference proteome</keyword>
<comment type="caution">
    <text evidence="1">The sequence shown here is derived from an EMBL/GenBank/DDBJ whole genome shotgun (WGS) entry which is preliminary data.</text>
</comment>
<evidence type="ECO:0000313" key="2">
    <source>
        <dbReference type="Proteomes" id="UP001234297"/>
    </source>
</evidence>
<organism evidence="1 2">
    <name type="scientific">Persea americana</name>
    <name type="common">Avocado</name>
    <dbReference type="NCBI Taxonomy" id="3435"/>
    <lineage>
        <taxon>Eukaryota</taxon>
        <taxon>Viridiplantae</taxon>
        <taxon>Streptophyta</taxon>
        <taxon>Embryophyta</taxon>
        <taxon>Tracheophyta</taxon>
        <taxon>Spermatophyta</taxon>
        <taxon>Magnoliopsida</taxon>
        <taxon>Magnoliidae</taxon>
        <taxon>Laurales</taxon>
        <taxon>Lauraceae</taxon>
        <taxon>Persea</taxon>
    </lineage>
</organism>
<protein>
    <submittedName>
        <fullName evidence="1">Uncharacterized protein</fullName>
    </submittedName>
</protein>
<name>A0ACC2KSW9_PERAE</name>
<dbReference type="EMBL" id="CM056819">
    <property type="protein sequence ID" value="KAJ8624309.1"/>
    <property type="molecule type" value="Genomic_DNA"/>
</dbReference>
<proteinExistence type="predicted"/>
<sequence>MDRVTSRITTTIELDKEDAKCLFSPTEGHLLIHSLLSYFNLTTLGELAELETRISLCRHNAASTANDEGYRAIDAVRVIEVATVDRYDGEDAVWSTNAAAHALRYSIKALPSQVFDNGDSSV</sequence>
<dbReference type="Proteomes" id="UP001234297">
    <property type="component" value="Chromosome 11"/>
</dbReference>
<accession>A0ACC2KSW9</accession>
<evidence type="ECO:0000313" key="1">
    <source>
        <dbReference type="EMBL" id="KAJ8624309.1"/>
    </source>
</evidence>
<reference evidence="1 2" key="1">
    <citation type="journal article" date="2022" name="Hortic Res">
        <title>A haplotype resolved chromosomal level avocado genome allows analysis of novel avocado genes.</title>
        <authorList>
            <person name="Nath O."/>
            <person name="Fletcher S.J."/>
            <person name="Hayward A."/>
            <person name="Shaw L.M."/>
            <person name="Masouleh A.K."/>
            <person name="Furtado A."/>
            <person name="Henry R.J."/>
            <person name="Mitter N."/>
        </authorList>
    </citation>
    <scope>NUCLEOTIDE SEQUENCE [LARGE SCALE GENOMIC DNA]</scope>
    <source>
        <strain evidence="2">cv. Hass</strain>
    </source>
</reference>
<gene>
    <name evidence="1" type="ORF">MRB53_032839</name>
</gene>